<proteinExistence type="predicted"/>
<evidence type="ECO:0000313" key="2">
    <source>
        <dbReference type="EMBL" id="KAH0888987.1"/>
    </source>
</evidence>
<keyword evidence="1" id="KW-0812">Transmembrane</keyword>
<sequence length="138" mass="16661">VEAECSKRSDVKMIELSCSFPVPTIRRLQNLEMTLVNTTSYEDLLCQGLALIRFCYVRIWYIDKSCARTWTWIYLWPCYMFMCSATLDWSVLCHSWKGDWWRNYYSPFCCYFKRAVSFRFYFYCLYLSSPVSVYTLIC</sequence>
<dbReference type="Proteomes" id="UP000824890">
    <property type="component" value="Unassembled WGS sequence"/>
</dbReference>
<dbReference type="EMBL" id="JAGKQM010000013">
    <property type="protein sequence ID" value="KAH0888987.1"/>
    <property type="molecule type" value="Genomic_DNA"/>
</dbReference>
<keyword evidence="1" id="KW-0472">Membrane</keyword>
<protein>
    <submittedName>
        <fullName evidence="2">Uncharacterized protein</fullName>
    </submittedName>
</protein>
<feature type="transmembrane region" description="Helical" evidence="1">
    <location>
        <begin position="120"/>
        <end position="137"/>
    </location>
</feature>
<evidence type="ECO:0000256" key="1">
    <source>
        <dbReference type="SAM" id="Phobius"/>
    </source>
</evidence>
<name>A0ABQ8A8V9_BRANA</name>
<comment type="caution">
    <text evidence="2">The sequence shown here is derived from an EMBL/GenBank/DDBJ whole genome shotgun (WGS) entry which is preliminary data.</text>
</comment>
<reference evidence="2 3" key="1">
    <citation type="submission" date="2021-05" db="EMBL/GenBank/DDBJ databases">
        <title>Genome Assembly of Synthetic Allotetraploid Brassica napus Reveals Homoeologous Exchanges between Subgenomes.</title>
        <authorList>
            <person name="Davis J.T."/>
        </authorList>
    </citation>
    <scope>NUCLEOTIDE SEQUENCE [LARGE SCALE GENOMIC DNA]</scope>
    <source>
        <strain evidence="3">cv. Da-Ae</strain>
        <tissue evidence="2">Seedling</tissue>
    </source>
</reference>
<organism evidence="2 3">
    <name type="scientific">Brassica napus</name>
    <name type="common">Rape</name>
    <dbReference type="NCBI Taxonomy" id="3708"/>
    <lineage>
        <taxon>Eukaryota</taxon>
        <taxon>Viridiplantae</taxon>
        <taxon>Streptophyta</taxon>
        <taxon>Embryophyta</taxon>
        <taxon>Tracheophyta</taxon>
        <taxon>Spermatophyta</taxon>
        <taxon>Magnoliopsida</taxon>
        <taxon>eudicotyledons</taxon>
        <taxon>Gunneridae</taxon>
        <taxon>Pentapetalae</taxon>
        <taxon>rosids</taxon>
        <taxon>malvids</taxon>
        <taxon>Brassicales</taxon>
        <taxon>Brassicaceae</taxon>
        <taxon>Brassiceae</taxon>
        <taxon>Brassica</taxon>
    </lineage>
</organism>
<gene>
    <name evidence="2" type="ORF">HID58_051416</name>
</gene>
<feature type="non-terminal residue" evidence="2">
    <location>
        <position position="1"/>
    </location>
</feature>
<accession>A0ABQ8A8V9</accession>
<keyword evidence="1" id="KW-1133">Transmembrane helix</keyword>
<keyword evidence="3" id="KW-1185">Reference proteome</keyword>
<evidence type="ECO:0000313" key="3">
    <source>
        <dbReference type="Proteomes" id="UP000824890"/>
    </source>
</evidence>